<sequence>MLTAADIVRFDDAPPPPGASAFVAGAPEAESIAIVPADPGWAEDFEHLARLIREALGERALGIEHVGSTSVPGLPAKPIVDIDLTVADSADEAAWLPPLEAAGFVLTIREPWWYEHRCLRFGAPRCNLHVFSPDCPEAARHKIFRDWLRANAEDRALYRDAKVAAAEAANAEGEHVMQYNARKQQVIRDIYTRAFAAAGLV</sequence>
<dbReference type="EMBL" id="JBHTCQ010000001">
    <property type="protein sequence ID" value="MFC7403762.1"/>
    <property type="molecule type" value="Genomic_DNA"/>
</dbReference>
<dbReference type="Proteomes" id="UP001596455">
    <property type="component" value="Unassembled WGS sequence"/>
</dbReference>
<dbReference type="RefSeq" id="WP_382390529.1">
    <property type="nucleotide sequence ID" value="NZ_JBHTCQ010000001.1"/>
</dbReference>
<reference evidence="2" key="1">
    <citation type="journal article" date="2019" name="Int. J. Syst. Evol. Microbiol.">
        <title>The Global Catalogue of Microorganisms (GCM) 10K type strain sequencing project: providing services to taxonomists for standard genome sequencing and annotation.</title>
        <authorList>
            <consortium name="The Broad Institute Genomics Platform"/>
            <consortium name="The Broad Institute Genome Sequencing Center for Infectious Disease"/>
            <person name="Wu L."/>
            <person name="Ma J."/>
        </authorList>
    </citation>
    <scope>NUCLEOTIDE SEQUENCE [LARGE SCALE GENOMIC DNA]</scope>
    <source>
        <strain evidence="2">JCM 1490</strain>
    </source>
</reference>
<dbReference type="PANTHER" id="PTHR34822:SF1">
    <property type="entry name" value="GRPB FAMILY PROTEIN"/>
    <property type="match status" value="1"/>
</dbReference>
<dbReference type="InterPro" id="IPR043519">
    <property type="entry name" value="NT_sf"/>
</dbReference>
<accession>A0ABW2Q719</accession>
<gene>
    <name evidence="1" type="ORF">ACFQQL_01470</name>
</gene>
<protein>
    <submittedName>
        <fullName evidence="1">GrpB family protein</fullName>
    </submittedName>
</protein>
<name>A0ABW2Q719_9MICO</name>
<dbReference type="SUPFAM" id="SSF81301">
    <property type="entry name" value="Nucleotidyltransferase"/>
    <property type="match status" value="1"/>
</dbReference>
<dbReference type="Gene3D" id="3.30.460.10">
    <property type="entry name" value="Beta Polymerase, domain 2"/>
    <property type="match status" value="1"/>
</dbReference>
<evidence type="ECO:0000313" key="2">
    <source>
        <dbReference type="Proteomes" id="UP001596455"/>
    </source>
</evidence>
<organism evidence="1 2">
    <name type="scientific">Georgenia alba</name>
    <dbReference type="NCBI Taxonomy" id="2233858"/>
    <lineage>
        <taxon>Bacteria</taxon>
        <taxon>Bacillati</taxon>
        <taxon>Actinomycetota</taxon>
        <taxon>Actinomycetes</taxon>
        <taxon>Micrococcales</taxon>
        <taxon>Bogoriellaceae</taxon>
        <taxon>Georgenia</taxon>
    </lineage>
</organism>
<comment type="caution">
    <text evidence="1">The sequence shown here is derived from an EMBL/GenBank/DDBJ whole genome shotgun (WGS) entry which is preliminary data.</text>
</comment>
<evidence type="ECO:0000313" key="1">
    <source>
        <dbReference type="EMBL" id="MFC7403762.1"/>
    </source>
</evidence>
<dbReference type="Pfam" id="PF04229">
    <property type="entry name" value="GrpB"/>
    <property type="match status" value="1"/>
</dbReference>
<keyword evidence="2" id="KW-1185">Reference proteome</keyword>
<dbReference type="InterPro" id="IPR007344">
    <property type="entry name" value="GrpB/CoaE"/>
</dbReference>
<proteinExistence type="predicted"/>
<dbReference type="PANTHER" id="PTHR34822">
    <property type="entry name" value="GRPB DOMAIN PROTEIN (AFU_ORTHOLOGUE AFUA_1G01530)"/>
    <property type="match status" value="1"/>
</dbReference>